<dbReference type="AlphaFoldDB" id="A0A2T3IWG1"/>
<evidence type="ECO:0000313" key="2">
    <source>
        <dbReference type="EMBL" id="PSU32786.1"/>
    </source>
</evidence>
<sequence length="417" mass="47342">MSMESMLICRYLLVVAAVWTAAAGASDAWLEGQFDIRSGYGTSSHEWQEQKAQLQLAGQWETGSTGGFRLAGLGVYDHVYSRSEYAGTPAEDLRNEWELKDAYWLYEGPTYALTMGTQQVTWGEGDYYRVLDVIHPLDVRYYLLNYIDDFSLAKQSLAMVNLEWFGDDWTQQWLWIPEFKETLLPPSMSRFASPNLEWVYQTWQGLPEDKPADFSLVDSSTGVRLSRGFDWADMALYGYYGWNGDPVIGREVSWQRRTVLGISLSRAVGAWVLRNDSAVWLDDAVGFDGSGFVERHRGHILLGADLAEQSYSLSLQAYQTWIIDPGPEASLQLPAQELAVSLYGDYRLLGDDLMLSALVLHNFDTEVGLVELKTEYRLQDNIMLSALLDLFWGDDDHTLLGGYQDQNQITAKISYYF</sequence>
<keyword evidence="3" id="KW-1185">Reference proteome</keyword>
<proteinExistence type="predicted"/>
<protein>
    <recommendedName>
        <fullName evidence="4">Porin</fullName>
    </recommendedName>
</protein>
<accession>A0A2T3IWG1</accession>
<evidence type="ECO:0000313" key="3">
    <source>
        <dbReference type="Proteomes" id="UP000241222"/>
    </source>
</evidence>
<evidence type="ECO:0008006" key="4">
    <source>
        <dbReference type="Google" id="ProtNLM"/>
    </source>
</evidence>
<keyword evidence="1" id="KW-0732">Signal</keyword>
<feature type="chain" id="PRO_5015611380" description="Porin" evidence="1">
    <location>
        <begin position="26"/>
        <end position="417"/>
    </location>
</feature>
<dbReference type="EMBL" id="PYMH01000008">
    <property type="protein sequence ID" value="PSU32786.1"/>
    <property type="molecule type" value="Genomic_DNA"/>
</dbReference>
<feature type="signal peptide" evidence="1">
    <location>
        <begin position="1"/>
        <end position="25"/>
    </location>
</feature>
<dbReference type="RefSeq" id="WP_107350093.1">
    <property type="nucleotide sequence ID" value="NZ_PYMH01000008.1"/>
</dbReference>
<reference evidence="2 3" key="1">
    <citation type="submission" date="2018-03" db="EMBL/GenBank/DDBJ databases">
        <title>Whole genome sequencing of Histamine producing bacteria.</title>
        <authorList>
            <person name="Butler K."/>
        </authorList>
    </citation>
    <scope>NUCLEOTIDE SEQUENCE [LARGE SCALE GENOMIC DNA]</scope>
    <source>
        <strain evidence="2 3">JCM 13586</strain>
    </source>
</reference>
<gene>
    <name evidence="2" type="ORF">C9I99_17230</name>
</gene>
<dbReference type="OrthoDB" id="9769143at2"/>
<comment type="caution">
    <text evidence="2">The sequence shown here is derived from an EMBL/GenBank/DDBJ whole genome shotgun (WGS) entry which is preliminary data.</text>
</comment>
<dbReference type="Proteomes" id="UP000241222">
    <property type="component" value="Unassembled WGS sequence"/>
</dbReference>
<name>A0A2T3IWG1_9GAMM</name>
<organism evidence="2 3">
    <name type="scientific">Photobacterium lutimaris</name>
    <dbReference type="NCBI Taxonomy" id="388278"/>
    <lineage>
        <taxon>Bacteria</taxon>
        <taxon>Pseudomonadati</taxon>
        <taxon>Pseudomonadota</taxon>
        <taxon>Gammaproteobacteria</taxon>
        <taxon>Vibrionales</taxon>
        <taxon>Vibrionaceae</taxon>
        <taxon>Photobacterium</taxon>
    </lineage>
</organism>
<evidence type="ECO:0000256" key="1">
    <source>
        <dbReference type="SAM" id="SignalP"/>
    </source>
</evidence>